<gene>
    <name evidence="4" type="ORF">E6H00_01855</name>
</gene>
<dbReference type="GO" id="GO:0003677">
    <property type="term" value="F:DNA binding"/>
    <property type="evidence" value="ECO:0007669"/>
    <property type="project" value="UniProtKB-UniRule"/>
</dbReference>
<dbReference type="InterPro" id="IPR007159">
    <property type="entry name" value="SpoVT-AbrB_dom"/>
</dbReference>
<sequence length="78" mass="9046">MKTAKLFKNGESQAVRLPKEFRFPGKEVFIKRVGSAVVLLPKARSWETLVESLAKFPADFMETRGQPDDTQQRWTSFW</sequence>
<accession>A0A537KBZ9</accession>
<evidence type="ECO:0000259" key="3">
    <source>
        <dbReference type="PROSITE" id="PS51740"/>
    </source>
</evidence>
<dbReference type="AlphaFoldDB" id="A0A537KBZ9"/>
<evidence type="ECO:0000313" key="5">
    <source>
        <dbReference type="Proteomes" id="UP000318509"/>
    </source>
</evidence>
<dbReference type="NCBIfam" id="NF040493">
    <property type="entry name" value="TA_anti_VapB"/>
    <property type="match status" value="1"/>
</dbReference>
<proteinExistence type="inferred from homology"/>
<comment type="similarity">
    <text evidence="1">Belongs to the VapB family.</text>
</comment>
<dbReference type="InterPro" id="IPR051734">
    <property type="entry name" value="VapB_TA_antitoxins"/>
</dbReference>
<dbReference type="Pfam" id="PF04014">
    <property type="entry name" value="MazE_antitoxin"/>
    <property type="match status" value="1"/>
</dbReference>
<dbReference type="SMART" id="SM00966">
    <property type="entry name" value="SpoVT_AbrB"/>
    <property type="match status" value="1"/>
</dbReference>
<dbReference type="SUPFAM" id="SSF89447">
    <property type="entry name" value="AbrB/MazE/MraZ-like"/>
    <property type="match status" value="1"/>
</dbReference>
<evidence type="ECO:0000313" key="4">
    <source>
        <dbReference type="EMBL" id="TMI93052.1"/>
    </source>
</evidence>
<comment type="caution">
    <text evidence="4">The sequence shown here is derived from an EMBL/GenBank/DDBJ whole genome shotgun (WGS) entry which is preliminary data.</text>
</comment>
<protein>
    <submittedName>
        <fullName evidence="4">Antitoxin</fullName>
    </submittedName>
</protein>
<reference evidence="4 5" key="1">
    <citation type="journal article" date="2019" name="Nat. Microbiol.">
        <title>Mediterranean grassland soil C-N compound turnover is dependent on rainfall and depth, and is mediated by genomically divergent microorganisms.</title>
        <authorList>
            <person name="Diamond S."/>
            <person name="Andeer P.F."/>
            <person name="Li Z."/>
            <person name="Crits-Christoph A."/>
            <person name="Burstein D."/>
            <person name="Anantharaman K."/>
            <person name="Lane K.R."/>
            <person name="Thomas B.C."/>
            <person name="Pan C."/>
            <person name="Northen T.R."/>
            <person name="Banfield J.F."/>
        </authorList>
    </citation>
    <scope>NUCLEOTIDE SEQUENCE [LARGE SCALE GENOMIC DNA]</scope>
    <source>
        <strain evidence="4">NP_3</strain>
    </source>
</reference>
<name>A0A537KBZ9_9BACT</name>
<keyword evidence="2" id="KW-0238">DNA-binding</keyword>
<feature type="domain" description="SpoVT-AbrB" evidence="3">
    <location>
        <begin position="4"/>
        <end position="44"/>
    </location>
</feature>
<dbReference type="PROSITE" id="PS51740">
    <property type="entry name" value="SPOVT_ABRB"/>
    <property type="match status" value="1"/>
</dbReference>
<dbReference type="Proteomes" id="UP000318509">
    <property type="component" value="Unassembled WGS sequence"/>
</dbReference>
<dbReference type="Gene3D" id="2.10.260.10">
    <property type="match status" value="1"/>
</dbReference>
<dbReference type="InterPro" id="IPR037914">
    <property type="entry name" value="SpoVT-AbrB_sf"/>
</dbReference>
<evidence type="ECO:0000256" key="2">
    <source>
        <dbReference type="PROSITE-ProRule" id="PRU01076"/>
    </source>
</evidence>
<dbReference type="EMBL" id="VBAK01000041">
    <property type="protein sequence ID" value="TMI93052.1"/>
    <property type="molecule type" value="Genomic_DNA"/>
</dbReference>
<dbReference type="PANTHER" id="PTHR37550">
    <property type="entry name" value="ANTITOXIN VAPB1"/>
    <property type="match status" value="1"/>
</dbReference>
<organism evidence="4 5">
    <name type="scientific">Candidatus Segetimicrobium genomatis</name>
    <dbReference type="NCBI Taxonomy" id="2569760"/>
    <lineage>
        <taxon>Bacteria</taxon>
        <taxon>Bacillati</taxon>
        <taxon>Candidatus Sysuimicrobiota</taxon>
        <taxon>Candidatus Sysuimicrobiia</taxon>
        <taxon>Candidatus Sysuimicrobiales</taxon>
        <taxon>Candidatus Segetimicrobiaceae</taxon>
        <taxon>Candidatus Segetimicrobium</taxon>
    </lineage>
</organism>
<dbReference type="InterPro" id="IPR047976">
    <property type="entry name" value="Anti_VapB2-like"/>
</dbReference>
<evidence type="ECO:0000256" key="1">
    <source>
        <dbReference type="ARBA" id="ARBA00007924"/>
    </source>
</evidence>
<dbReference type="PANTHER" id="PTHR37550:SF3">
    <property type="entry name" value="ANTITOXIN VAPB1"/>
    <property type="match status" value="1"/>
</dbReference>